<gene>
    <name evidence="4" type="ORF">ONB1V03_LOCUS1323</name>
</gene>
<dbReference type="GO" id="GO:0005737">
    <property type="term" value="C:cytoplasm"/>
    <property type="evidence" value="ECO:0007669"/>
    <property type="project" value="TreeGrafter"/>
</dbReference>
<dbReference type="InterPro" id="IPR027417">
    <property type="entry name" value="P-loop_NTPase"/>
</dbReference>
<dbReference type="PANTHER" id="PTHR10229">
    <property type="entry name" value="GTP-BINDING PROTEIN HFLX"/>
    <property type="match status" value="1"/>
</dbReference>
<keyword evidence="2" id="KW-0479">Metal-binding</keyword>
<dbReference type="InterPro" id="IPR030394">
    <property type="entry name" value="G_HFLX_dom"/>
</dbReference>
<dbReference type="CDD" id="cd01878">
    <property type="entry name" value="HflX"/>
    <property type="match status" value="1"/>
</dbReference>
<dbReference type="GO" id="GO:0046872">
    <property type="term" value="F:metal ion binding"/>
    <property type="evidence" value="ECO:0007669"/>
    <property type="project" value="UniProtKB-KW"/>
</dbReference>
<evidence type="ECO:0000256" key="2">
    <source>
        <dbReference type="PIRSR" id="PIRSR006809-2"/>
    </source>
</evidence>
<feature type="binding site" evidence="2">
    <location>
        <position position="140"/>
    </location>
    <ligand>
        <name>Mg(2+)</name>
        <dbReference type="ChEBI" id="CHEBI:18420"/>
    </ligand>
</feature>
<dbReference type="FunFam" id="3.40.50.300:FF:000886">
    <property type="entry name" value="Putative GTP-binding protein 6"/>
    <property type="match status" value="1"/>
</dbReference>
<dbReference type="Pfam" id="PF16360">
    <property type="entry name" value="GTP-bdg_M"/>
    <property type="match status" value="1"/>
</dbReference>
<evidence type="ECO:0000313" key="5">
    <source>
        <dbReference type="Proteomes" id="UP000728032"/>
    </source>
</evidence>
<dbReference type="Proteomes" id="UP000728032">
    <property type="component" value="Unassembled WGS sequence"/>
</dbReference>
<dbReference type="PIRSF" id="PIRSF006809">
    <property type="entry name" value="GTP-binding_hflX_prd"/>
    <property type="match status" value="1"/>
</dbReference>
<comment type="cofactor">
    <cofactor evidence="2">
        <name>Mg(2+)</name>
        <dbReference type="ChEBI" id="CHEBI:18420"/>
    </cofactor>
</comment>
<dbReference type="GO" id="GO:0043022">
    <property type="term" value="F:ribosome binding"/>
    <property type="evidence" value="ECO:0007669"/>
    <property type="project" value="TreeGrafter"/>
</dbReference>
<dbReference type="PROSITE" id="PS51705">
    <property type="entry name" value="G_HFLX"/>
    <property type="match status" value="1"/>
</dbReference>
<feature type="binding site" evidence="1">
    <location>
        <begin position="160"/>
        <end position="163"/>
    </location>
    <ligand>
        <name>GTP</name>
        <dbReference type="ChEBI" id="CHEBI:37565"/>
    </ligand>
</feature>
<dbReference type="InterPro" id="IPR042108">
    <property type="entry name" value="GTPase_HflX_N_sf"/>
</dbReference>
<sequence>MTCSQIYDRYSIVLNVFKSQANTKEAKLQIALAEIPYIRNNLRVLEKSGQSRQKGWLHTTGGSGQTWIEIRKQLLRDRESKLTKLLDKIESNRELLRVNRAKKQFPVIAVIGYTNCGKTSLIKALTNDQRLVPRNQLFATLDVTVHTGRLASSLRVLYTDTIGFISEIPTALIHSFKATLSEICFADVIVHVLDVSHPNHQLHDQTVSQTLDQINVPEKLKNSIIEVSNKIDLVEDQETLQNSNRLLVSATQRIGLDQLMDAIEKQIIINTGRLEKTLRVANGGLEYQWLYKESAIRESNVDPNDENYLILQIYITIEAFAKFKHSFRDSFRELS</sequence>
<evidence type="ECO:0000313" key="4">
    <source>
        <dbReference type="EMBL" id="CAD7638289.1"/>
    </source>
</evidence>
<evidence type="ECO:0000256" key="1">
    <source>
        <dbReference type="PIRSR" id="PIRSR006809-1"/>
    </source>
</evidence>
<organism evidence="4">
    <name type="scientific">Oppiella nova</name>
    <dbReference type="NCBI Taxonomy" id="334625"/>
    <lineage>
        <taxon>Eukaryota</taxon>
        <taxon>Metazoa</taxon>
        <taxon>Ecdysozoa</taxon>
        <taxon>Arthropoda</taxon>
        <taxon>Chelicerata</taxon>
        <taxon>Arachnida</taxon>
        <taxon>Acari</taxon>
        <taxon>Acariformes</taxon>
        <taxon>Sarcoptiformes</taxon>
        <taxon>Oribatida</taxon>
        <taxon>Brachypylina</taxon>
        <taxon>Oppioidea</taxon>
        <taxon>Oppiidae</taxon>
        <taxon>Oppiella</taxon>
    </lineage>
</organism>
<dbReference type="EMBL" id="OC915037">
    <property type="protein sequence ID" value="CAD7638289.1"/>
    <property type="molecule type" value="Genomic_DNA"/>
</dbReference>
<feature type="binding site" evidence="1">
    <location>
        <begin position="112"/>
        <end position="119"/>
    </location>
    <ligand>
        <name>GTP</name>
        <dbReference type="ChEBI" id="CHEBI:37565"/>
    </ligand>
</feature>
<accession>A0A7R9QBR2</accession>
<dbReference type="InterPro" id="IPR006073">
    <property type="entry name" value="GTP-bd"/>
</dbReference>
<dbReference type="InterPro" id="IPR032305">
    <property type="entry name" value="GTP-bd_M"/>
</dbReference>
<feature type="binding site" evidence="1">
    <location>
        <begin position="249"/>
        <end position="251"/>
    </location>
    <ligand>
        <name>GTP</name>
        <dbReference type="ChEBI" id="CHEBI:37565"/>
    </ligand>
</feature>
<keyword evidence="2" id="KW-0460">Magnesium</keyword>
<dbReference type="InterPro" id="IPR016496">
    <property type="entry name" value="GTPase_HflX"/>
</dbReference>
<keyword evidence="1" id="KW-0342">GTP-binding</keyword>
<dbReference type="PRINTS" id="PR00326">
    <property type="entry name" value="GTP1OBG"/>
</dbReference>
<reference evidence="4" key="1">
    <citation type="submission" date="2020-11" db="EMBL/GenBank/DDBJ databases">
        <authorList>
            <person name="Tran Van P."/>
        </authorList>
    </citation>
    <scope>NUCLEOTIDE SEQUENCE</scope>
</reference>
<dbReference type="OrthoDB" id="10268034at2759"/>
<protein>
    <recommendedName>
        <fullName evidence="3">Hflx-type G domain-containing protein</fullName>
    </recommendedName>
</protein>
<evidence type="ECO:0000259" key="3">
    <source>
        <dbReference type="PROSITE" id="PS51705"/>
    </source>
</evidence>
<dbReference type="Gene3D" id="3.40.50.11060">
    <property type="entry name" value="GTPase HflX, N-terminal domain"/>
    <property type="match status" value="1"/>
</dbReference>
<dbReference type="PANTHER" id="PTHR10229:SF0">
    <property type="entry name" value="GTP-BINDING PROTEIN 6-RELATED"/>
    <property type="match status" value="1"/>
</dbReference>
<dbReference type="EMBL" id="CAJPVJ010000212">
    <property type="protein sequence ID" value="CAG2161719.1"/>
    <property type="molecule type" value="Genomic_DNA"/>
</dbReference>
<keyword evidence="1" id="KW-0547">Nucleotide-binding</keyword>
<keyword evidence="5" id="KW-1185">Reference proteome</keyword>
<proteinExistence type="predicted"/>
<dbReference type="SUPFAM" id="SSF52540">
    <property type="entry name" value="P-loop containing nucleoside triphosphate hydrolases"/>
    <property type="match status" value="1"/>
</dbReference>
<feature type="domain" description="Hflx-type G" evidence="3">
    <location>
        <begin position="106"/>
        <end position="271"/>
    </location>
</feature>
<dbReference type="Gene3D" id="3.40.50.300">
    <property type="entry name" value="P-loop containing nucleotide triphosphate hydrolases"/>
    <property type="match status" value="1"/>
</dbReference>
<name>A0A7R9QBR2_9ACAR</name>
<dbReference type="GO" id="GO:0005525">
    <property type="term" value="F:GTP binding"/>
    <property type="evidence" value="ECO:0007669"/>
    <property type="project" value="UniProtKB-KW"/>
</dbReference>
<dbReference type="Pfam" id="PF01926">
    <property type="entry name" value="MMR_HSR1"/>
    <property type="match status" value="1"/>
</dbReference>
<feature type="binding site" evidence="1">
    <location>
        <begin position="229"/>
        <end position="232"/>
    </location>
    <ligand>
        <name>GTP</name>
        <dbReference type="ChEBI" id="CHEBI:37565"/>
    </ligand>
</feature>
<dbReference type="AlphaFoldDB" id="A0A7R9QBR2"/>
<dbReference type="NCBIfam" id="TIGR03156">
    <property type="entry name" value="GTP_HflX"/>
    <property type="match status" value="1"/>
</dbReference>
<feature type="binding site" evidence="1">
    <location>
        <begin position="138"/>
        <end position="142"/>
    </location>
    <ligand>
        <name>GTP</name>
        <dbReference type="ChEBI" id="CHEBI:37565"/>
    </ligand>
</feature>
<feature type="binding site" evidence="2">
    <location>
        <position position="119"/>
    </location>
    <ligand>
        <name>Mg(2+)</name>
        <dbReference type="ChEBI" id="CHEBI:18420"/>
    </ligand>
</feature>